<dbReference type="SUPFAM" id="SSF158472">
    <property type="entry name" value="HAMP domain-like"/>
    <property type="match status" value="1"/>
</dbReference>
<accession>A0A2U2N831</accession>
<sequence length="480" mass="52698">MSLGRRLRSYRIRLPLSLLAAAGVTALVLGLAIAVQTWRNVERDLVTTGRQLSDALATAVSPALRHDDVWRAYAALRGSHGSLFDERTLLIVLDDEQQVFAANQPQRFPVATPLAAAGEEFSALADRLGPELPARFVDAPDVISGHRALYTPIRQDGVSVGGLLMLYPDTLMWPRFREITGTAAVSILALMALLAPLGWLWGKRMTRPLGELADAMSRVGRERPEAIRQPGRVRDDEIGQLATQFGHMLQALQEKDELEARLIERERLTAVGQLAGGVAHEINNPLSGLLLAVSNLRRRSDDPAVLRSADLLERGLRQIQDTVAALLEEARVDGHPLTPADIEDVRTLVSAQRRRAALDWHNGLKSAVPVQATPVRQILLNLLLNAVDAAGPHGTVRCRVRSDKDHNLELQVSNPGPPLADTRPEVLFRAPSERPVRGGFGLWVIERLVRELEGSIEVTSDDHGTTFHVRIPGRRRRAAA</sequence>
<feature type="transmembrane region" description="Helical" evidence="10">
    <location>
        <begin position="179"/>
        <end position="201"/>
    </location>
</feature>
<dbReference type="RefSeq" id="WP_109675813.1">
    <property type="nucleotide sequence ID" value="NZ_CP086615.1"/>
</dbReference>
<evidence type="ECO:0000313" key="13">
    <source>
        <dbReference type="EMBL" id="PWG65109.1"/>
    </source>
</evidence>
<dbReference type="Gene3D" id="1.10.287.130">
    <property type="match status" value="1"/>
</dbReference>
<keyword evidence="14" id="KW-1185">Reference proteome</keyword>
<keyword evidence="10" id="KW-0472">Membrane</keyword>
<dbReference type="PANTHER" id="PTHR44936:SF10">
    <property type="entry name" value="SENSOR PROTEIN RSTB"/>
    <property type="match status" value="1"/>
</dbReference>
<keyword evidence="5" id="KW-0597">Phosphoprotein</keyword>
<evidence type="ECO:0000256" key="6">
    <source>
        <dbReference type="ARBA" id="ARBA00022679"/>
    </source>
</evidence>
<dbReference type="InterPro" id="IPR003661">
    <property type="entry name" value="HisK_dim/P_dom"/>
</dbReference>
<dbReference type="CDD" id="cd00082">
    <property type="entry name" value="HisKA"/>
    <property type="match status" value="1"/>
</dbReference>
<proteinExistence type="predicted"/>
<dbReference type="PROSITE" id="PS50885">
    <property type="entry name" value="HAMP"/>
    <property type="match status" value="1"/>
</dbReference>
<evidence type="ECO:0000256" key="10">
    <source>
        <dbReference type="SAM" id="Phobius"/>
    </source>
</evidence>
<evidence type="ECO:0000259" key="12">
    <source>
        <dbReference type="PROSITE" id="PS50885"/>
    </source>
</evidence>
<evidence type="ECO:0000259" key="11">
    <source>
        <dbReference type="PROSITE" id="PS50109"/>
    </source>
</evidence>
<dbReference type="InterPro" id="IPR003594">
    <property type="entry name" value="HATPase_dom"/>
</dbReference>
<keyword evidence="4" id="KW-1003">Cell membrane</keyword>
<keyword evidence="6" id="KW-0808">Transferase</keyword>
<evidence type="ECO:0000256" key="8">
    <source>
        <dbReference type="ARBA" id="ARBA00022777"/>
    </source>
</evidence>
<keyword evidence="10" id="KW-1133">Transmembrane helix</keyword>
<dbReference type="CDD" id="cd06225">
    <property type="entry name" value="HAMP"/>
    <property type="match status" value="1"/>
</dbReference>
<dbReference type="GO" id="GO:0005886">
    <property type="term" value="C:plasma membrane"/>
    <property type="evidence" value="ECO:0007669"/>
    <property type="project" value="UniProtKB-SubCell"/>
</dbReference>
<dbReference type="AlphaFoldDB" id="A0A2U2N831"/>
<keyword evidence="7" id="KW-0547">Nucleotide-binding</keyword>
<keyword evidence="8 13" id="KW-0418">Kinase</keyword>
<dbReference type="InterPro" id="IPR050980">
    <property type="entry name" value="2C_sensor_his_kinase"/>
</dbReference>
<dbReference type="Pfam" id="PF02518">
    <property type="entry name" value="HATPase_c"/>
    <property type="match status" value="1"/>
</dbReference>
<protein>
    <recommendedName>
        <fullName evidence="3">histidine kinase</fullName>
        <ecNumber evidence="3">2.7.13.3</ecNumber>
    </recommendedName>
</protein>
<evidence type="ECO:0000256" key="4">
    <source>
        <dbReference type="ARBA" id="ARBA00022475"/>
    </source>
</evidence>
<evidence type="ECO:0000256" key="2">
    <source>
        <dbReference type="ARBA" id="ARBA00004651"/>
    </source>
</evidence>
<feature type="domain" description="HAMP" evidence="12">
    <location>
        <begin position="203"/>
        <end position="257"/>
    </location>
</feature>
<dbReference type="SUPFAM" id="SSF55874">
    <property type="entry name" value="ATPase domain of HSP90 chaperone/DNA topoisomerase II/histidine kinase"/>
    <property type="match status" value="1"/>
</dbReference>
<dbReference type="PANTHER" id="PTHR44936">
    <property type="entry name" value="SENSOR PROTEIN CREC"/>
    <property type="match status" value="1"/>
</dbReference>
<dbReference type="PROSITE" id="PS50109">
    <property type="entry name" value="HIS_KIN"/>
    <property type="match status" value="1"/>
</dbReference>
<dbReference type="InterPro" id="IPR036097">
    <property type="entry name" value="HisK_dim/P_sf"/>
</dbReference>
<dbReference type="SMART" id="SM00304">
    <property type="entry name" value="HAMP"/>
    <property type="match status" value="1"/>
</dbReference>
<dbReference type="InterPro" id="IPR005467">
    <property type="entry name" value="His_kinase_dom"/>
</dbReference>
<dbReference type="SUPFAM" id="SSF47384">
    <property type="entry name" value="Homodimeric domain of signal transducing histidine kinase"/>
    <property type="match status" value="1"/>
</dbReference>
<evidence type="ECO:0000313" key="14">
    <source>
        <dbReference type="Proteomes" id="UP000245474"/>
    </source>
</evidence>
<comment type="catalytic activity">
    <reaction evidence="1">
        <text>ATP + protein L-histidine = ADP + protein N-phospho-L-histidine.</text>
        <dbReference type="EC" id="2.7.13.3"/>
    </reaction>
</comment>
<dbReference type="Proteomes" id="UP000245474">
    <property type="component" value="Unassembled WGS sequence"/>
</dbReference>
<dbReference type="InterPro" id="IPR003660">
    <property type="entry name" value="HAMP_dom"/>
</dbReference>
<dbReference type="Pfam" id="PF00672">
    <property type="entry name" value="HAMP"/>
    <property type="match status" value="1"/>
</dbReference>
<dbReference type="SMART" id="SM00387">
    <property type="entry name" value="HATPase_c"/>
    <property type="match status" value="1"/>
</dbReference>
<dbReference type="EC" id="2.7.13.3" evidence="3"/>
<dbReference type="SMART" id="SM00388">
    <property type="entry name" value="HisKA"/>
    <property type="match status" value="1"/>
</dbReference>
<dbReference type="EMBL" id="QFFI01000003">
    <property type="protein sequence ID" value="PWG65109.1"/>
    <property type="molecule type" value="Genomic_DNA"/>
</dbReference>
<evidence type="ECO:0000256" key="7">
    <source>
        <dbReference type="ARBA" id="ARBA00022741"/>
    </source>
</evidence>
<dbReference type="Gene3D" id="3.30.565.10">
    <property type="entry name" value="Histidine kinase-like ATPase, C-terminal domain"/>
    <property type="match status" value="1"/>
</dbReference>
<feature type="domain" description="Histidine kinase" evidence="11">
    <location>
        <begin position="277"/>
        <end position="475"/>
    </location>
</feature>
<evidence type="ECO:0000256" key="3">
    <source>
        <dbReference type="ARBA" id="ARBA00012438"/>
    </source>
</evidence>
<dbReference type="Pfam" id="PF00512">
    <property type="entry name" value="HisKA"/>
    <property type="match status" value="1"/>
</dbReference>
<gene>
    <name evidence="13" type="ORF">DEM34_02180</name>
</gene>
<keyword evidence="10" id="KW-0812">Transmembrane</keyword>
<organism evidence="13 14">
    <name type="scientific">Sediminicurvatus halobius</name>
    <dbReference type="NCBI Taxonomy" id="2182432"/>
    <lineage>
        <taxon>Bacteria</taxon>
        <taxon>Pseudomonadati</taxon>
        <taxon>Pseudomonadota</taxon>
        <taxon>Gammaproteobacteria</taxon>
        <taxon>Chromatiales</taxon>
        <taxon>Ectothiorhodospiraceae</taxon>
        <taxon>Sediminicurvatus</taxon>
    </lineage>
</organism>
<dbReference type="Gene3D" id="6.10.340.10">
    <property type="match status" value="1"/>
</dbReference>
<comment type="subcellular location">
    <subcellularLocation>
        <location evidence="2">Cell membrane</location>
        <topology evidence="2">Multi-pass membrane protein</topology>
    </subcellularLocation>
</comment>
<evidence type="ECO:0000256" key="1">
    <source>
        <dbReference type="ARBA" id="ARBA00000085"/>
    </source>
</evidence>
<name>A0A2U2N831_9GAMM</name>
<evidence type="ECO:0000256" key="9">
    <source>
        <dbReference type="ARBA" id="ARBA00022840"/>
    </source>
</evidence>
<dbReference type="GO" id="GO:0000155">
    <property type="term" value="F:phosphorelay sensor kinase activity"/>
    <property type="evidence" value="ECO:0007669"/>
    <property type="project" value="InterPro"/>
</dbReference>
<dbReference type="InterPro" id="IPR036890">
    <property type="entry name" value="HATPase_C_sf"/>
</dbReference>
<keyword evidence="9" id="KW-0067">ATP-binding</keyword>
<reference evidence="13 14" key="1">
    <citation type="submission" date="2018-05" db="EMBL/GenBank/DDBJ databases">
        <title>Spiribacter halobius sp. nov., a moderately halophilic bacterium isolated from marine solar saltern.</title>
        <authorList>
            <person name="Zheng W.-S."/>
            <person name="Lu D.-C."/>
            <person name="Du Z.-J."/>
        </authorList>
    </citation>
    <scope>NUCLEOTIDE SEQUENCE [LARGE SCALE GENOMIC DNA]</scope>
    <source>
        <strain evidence="13 14">E85</strain>
    </source>
</reference>
<dbReference type="GO" id="GO:0005524">
    <property type="term" value="F:ATP binding"/>
    <property type="evidence" value="ECO:0007669"/>
    <property type="project" value="UniProtKB-KW"/>
</dbReference>
<comment type="caution">
    <text evidence="13">The sequence shown here is derived from an EMBL/GenBank/DDBJ whole genome shotgun (WGS) entry which is preliminary data.</text>
</comment>
<dbReference type="OrthoDB" id="2521613at2"/>
<evidence type="ECO:0000256" key="5">
    <source>
        <dbReference type="ARBA" id="ARBA00022553"/>
    </source>
</evidence>